<dbReference type="SUPFAM" id="SSF53448">
    <property type="entry name" value="Nucleotide-diphospho-sugar transferases"/>
    <property type="match status" value="1"/>
</dbReference>
<gene>
    <name evidence="2" type="ORF">EDC22_104183</name>
</gene>
<evidence type="ECO:0000313" key="2">
    <source>
        <dbReference type="EMBL" id="TCT11423.1"/>
    </source>
</evidence>
<dbReference type="AlphaFoldDB" id="A0A4R3MEI3"/>
<protein>
    <submittedName>
        <fullName evidence="2">Glycosyltransferase involved in cell wall biosynthesis</fullName>
    </submittedName>
</protein>
<dbReference type="PANTHER" id="PTHR43685:SF2">
    <property type="entry name" value="GLYCOSYLTRANSFERASE 2-LIKE DOMAIN-CONTAINING PROTEIN"/>
    <property type="match status" value="1"/>
</dbReference>
<dbReference type="InterPro" id="IPR001173">
    <property type="entry name" value="Glyco_trans_2-like"/>
</dbReference>
<organism evidence="2 3">
    <name type="scientific">Tepidamorphus gemmatus</name>
    <dbReference type="NCBI Taxonomy" id="747076"/>
    <lineage>
        <taxon>Bacteria</taxon>
        <taxon>Pseudomonadati</taxon>
        <taxon>Pseudomonadota</taxon>
        <taxon>Alphaproteobacteria</taxon>
        <taxon>Hyphomicrobiales</taxon>
        <taxon>Tepidamorphaceae</taxon>
        <taxon>Tepidamorphus</taxon>
    </lineage>
</organism>
<accession>A0A4R3MEI3</accession>
<comment type="caution">
    <text evidence="2">The sequence shown here is derived from an EMBL/GenBank/DDBJ whole genome shotgun (WGS) entry which is preliminary data.</text>
</comment>
<dbReference type="CDD" id="cd00761">
    <property type="entry name" value="Glyco_tranf_GTA_type"/>
    <property type="match status" value="1"/>
</dbReference>
<keyword evidence="3" id="KW-1185">Reference proteome</keyword>
<dbReference type="InterPro" id="IPR029044">
    <property type="entry name" value="Nucleotide-diphossugar_trans"/>
</dbReference>
<dbReference type="Pfam" id="PF00535">
    <property type="entry name" value="Glycos_transf_2"/>
    <property type="match status" value="1"/>
</dbReference>
<sequence>MPDITVVLTAHREGVLAGPTARSACAAIEHARSSRGLSIEVIVVLDRPTRDTRQVLEHGLSRLQEVPVRVLDVETGDPGQSRNIGIAEAAGSCSTFLDGDDLWSQNWLSAAWDLIEARPDAVAQSMCNVVFGEYTALWWHVDSESGLFDPDYLGWANYWDAMSFARTDIYRRFPFKANDLKLGFGHEDWHWSVVTYQAGIAHKPVPGTIHFKRRRSGSQMSLVESAGGVVWPSGPLKDLSDERA</sequence>
<evidence type="ECO:0000259" key="1">
    <source>
        <dbReference type="Pfam" id="PF00535"/>
    </source>
</evidence>
<dbReference type="InterPro" id="IPR050834">
    <property type="entry name" value="Glycosyltransf_2"/>
</dbReference>
<reference evidence="2 3" key="1">
    <citation type="submission" date="2019-03" db="EMBL/GenBank/DDBJ databases">
        <title>Genomic Encyclopedia of Type Strains, Phase IV (KMG-IV): sequencing the most valuable type-strain genomes for metagenomic binning, comparative biology and taxonomic classification.</title>
        <authorList>
            <person name="Goeker M."/>
        </authorList>
    </citation>
    <scope>NUCLEOTIDE SEQUENCE [LARGE SCALE GENOMIC DNA]</scope>
    <source>
        <strain evidence="2 3">DSM 19345</strain>
    </source>
</reference>
<dbReference type="GO" id="GO:0016740">
    <property type="term" value="F:transferase activity"/>
    <property type="evidence" value="ECO:0007669"/>
    <property type="project" value="UniProtKB-KW"/>
</dbReference>
<dbReference type="PANTHER" id="PTHR43685">
    <property type="entry name" value="GLYCOSYLTRANSFERASE"/>
    <property type="match status" value="1"/>
</dbReference>
<dbReference type="OrthoDB" id="9790710at2"/>
<keyword evidence="2" id="KW-0808">Transferase</keyword>
<feature type="domain" description="Glycosyltransferase 2-like" evidence="1">
    <location>
        <begin position="26"/>
        <end position="165"/>
    </location>
</feature>
<name>A0A4R3MEI3_9HYPH</name>
<dbReference type="Gene3D" id="3.90.550.10">
    <property type="entry name" value="Spore Coat Polysaccharide Biosynthesis Protein SpsA, Chain A"/>
    <property type="match status" value="1"/>
</dbReference>
<evidence type="ECO:0000313" key="3">
    <source>
        <dbReference type="Proteomes" id="UP000295678"/>
    </source>
</evidence>
<dbReference type="Proteomes" id="UP000295678">
    <property type="component" value="Unassembled WGS sequence"/>
</dbReference>
<proteinExistence type="predicted"/>
<dbReference type="RefSeq" id="WP_132806181.1">
    <property type="nucleotide sequence ID" value="NZ_SMAK01000004.1"/>
</dbReference>
<dbReference type="EMBL" id="SMAK01000004">
    <property type="protein sequence ID" value="TCT11423.1"/>
    <property type="molecule type" value="Genomic_DNA"/>
</dbReference>